<reference evidence="5" key="1">
    <citation type="submission" date="2024-02" db="EMBL/GenBank/DDBJ databases">
        <authorList>
            <consortium name="ELIXIR-Norway"/>
            <consortium name="Elixir Norway"/>
        </authorList>
    </citation>
    <scope>NUCLEOTIDE SEQUENCE</scope>
</reference>
<keyword evidence="1" id="KW-0805">Transcription regulation</keyword>
<evidence type="ECO:0000256" key="2">
    <source>
        <dbReference type="ARBA" id="ARBA00023163"/>
    </source>
</evidence>
<gene>
    <name evidence="5" type="ORF">CSSPJE1EN1_LOCUS5526</name>
</gene>
<dbReference type="PANTHER" id="PTHR46633">
    <property type="entry name" value="TRANSCRIPTION FACTOR MYC/MYB-RELATED"/>
    <property type="match status" value="1"/>
</dbReference>
<feature type="compositionally biased region" description="Polar residues" evidence="3">
    <location>
        <begin position="379"/>
        <end position="401"/>
    </location>
</feature>
<accession>A0ABP0VZV5</accession>
<dbReference type="Pfam" id="PF14215">
    <property type="entry name" value="bHLH-MYC_N"/>
    <property type="match status" value="1"/>
</dbReference>
<feature type="domain" description="Transcription factor MYC/MYB N-terminal" evidence="4">
    <location>
        <begin position="20"/>
        <end position="201"/>
    </location>
</feature>
<evidence type="ECO:0000256" key="3">
    <source>
        <dbReference type="SAM" id="MobiDB-lite"/>
    </source>
</evidence>
<dbReference type="Proteomes" id="UP001497444">
    <property type="component" value="Chromosome 13"/>
</dbReference>
<protein>
    <recommendedName>
        <fullName evidence="4">Transcription factor MYC/MYB N-terminal domain-containing protein</fullName>
    </recommendedName>
</protein>
<keyword evidence="6" id="KW-1185">Reference proteome</keyword>
<name>A0ABP0VZV5_9BRYO</name>
<dbReference type="InterPro" id="IPR025610">
    <property type="entry name" value="MYC/MYB_N"/>
</dbReference>
<feature type="region of interest" description="Disordered" evidence="3">
    <location>
        <begin position="379"/>
        <end position="410"/>
    </location>
</feature>
<evidence type="ECO:0000259" key="4">
    <source>
        <dbReference type="Pfam" id="PF14215"/>
    </source>
</evidence>
<evidence type="ECO:0000313" key="5">
    <source>
        <dbReference type="EMBL" id="CAK9260048.1"/>
    </source>
</evidence>
<dbReference type="EMBL" id="OZ020108">
    <property type="protein sequence ID" value="CAK9260048.1"/>
    <property type="molecule type" value="Genomic_DNA"/>
</dbReference>
<keyword evidence="2" id="KW-0804">Transcription</keyword>
<evidence type="ECO:0000313" key="6">
    <source>
        <dbReference type="Proteomes" id="UP001497444"/>
    </source>
</evidence>
<proteinExistence type="predicted"/>
<organism evidence="5 6">
    <name type="scientific">Sphagnum jensenii</name>
    <dbReference type="NCBI Taxonomy" id="128206"/>
    <lineage>
        <taxon>Eukaryota</taxon>
        <taxon>Viridiplantae</taxon>
        <taxon>Streptophyta</taxon>
        <taxon>Embryophyta</taxon>
        <taxon>Bryophyta</taxon>
        <taxon>Sphagnophytina</taxon>
        <taxon>Sphagnopsida</taxon>
        <taxon>Sphagnales</taxon>
        <taxon>Sphagnaceae</taxon>
        <taxon>Sphagnum</taxon>
    </lineage>
</organism>
<evidence type="ECO:0000256" key="1">
    <source>
        <dbReference type="ARBA" id="ARBA00023015"/>
    </source>
</evidence>
<sequence length="572" mass="61525">MERQQQLAHGGRLRELNHLLQHTLRSLCIDSQWVYAVFWRILPRNYPPPQWESESEAMDRSRGNKRNWIMVWEDGFCNFSACGGDQQPDQQPAFRPDLFFKMSHEVYNYGEGLMGKVAADNGLKWVYREPPTPEQESSSSSFLSPWAITSLDPHPRPWEAQFKAGIQTIAVVAVEEGVLQLGSTKKIMKDLNFAAELQRKFGYLQSIPGVFVPHSFFNTAAGSGSCSSKKRISSISESLRGGQWMSMMRGQPELHLHLSNLLLPWGSSSTGGHYLQQTSTSIDQLLLSSPGIAAAGSDGSWSRCSAGTAASSLSTISRQLSHPDQAAQTGSILGVKRPLDAAGDQTHDQGAALVEQLPAPKSSYAFDMSRSFLEDMSTTLVQPESGSSPPDNALINSSRGSQKIPGLGQLEPSMSSLQALLSKLPSVTPVDQPENGSASCSSEYQQQQALQLSDLCITASTIAAGTTAAMMQIDAAASANCNTSNAAASSTSTTSTPTTDNGPVILDHAAAANSSKAEAAAAAEDNQLNSSSSFDMESFDTLSDLAGLPDTSSLDCCNNDDMSYHSFLNQIY</sequence>
<dbReference type="PANTHER" id="PTHR46633:SF3">
    <property type="entry name" value="SERINE_THREONINE-PROTEIN KINASE WNK (WITH NO LYSINE)-LIKE PROTEIN"/>
    <property type="match status" value="1"/>
</dbReference>